<dbReference type="AlphaFoldDB" id="A0AA40IVT9"/>
<evidence type="ECO:0000313" key="1">
    <source>
        <dbReference type="EMBL" id="KEI17792.1"/>
    </source>
</evidence>
<comment type="caution">
    <text evidence="1">The sequence shown here is derived from an EMBL/GenBank/DDBJ whole genome shotgun (WGS) entry which is preliminary data.</text>
</comment>
<accession>A0AA40IVT9</accession>
<name>A0AA40IVT9_CLONO</name>
<protein>
    <submittedName>
        <fullName evidence="1">Uncharacterized protein</fullName>
    </submittedName>
</protein>
<proteinExistence type="predicted"/>
<dbReference type="RefSeq" id="WP_039217361.1">
    <property type="nucleotide sequence ID" value="NZ_JENW01000021.1"/>
</dbReference>
<dbReference type="Proteomes" id="UP000027770">
    <property type="component" value="Unassembled WGS sequence"/>
</dbReference>
<dbReference type="EMBL" id="JENW01000021">
    <property type="protein sequence ID" value="KEI17792.1"/>
    <property type="molecule type" value="Genomic_DNA"/>
</dbReference>
<reference evidence="1 2" key="1">
    <citation type="submission" date="2014-02" db="EMBL/GenBank/DDBJ databases">
        <title>Plasmidome dynamics in the species complex Clostridium novyi sensu lato converts strains of independent lineages into distinctly different pathogens.</title>
        <authorList>
            <person name="Skarin H."/>
            <person name="Segerman B."/>
        </authorList>
    </citation>
    <scope>NUCLEOTIDE SEQUENCE [LARGE SCALE GENOMIC DNA]</scope>
    <source>
        <strain evidence="1 2">ATCC 27606</strain>
    </source>
</reference>
<organism evidence="1 2">
    <name type="scientific">Clostridium novyi B str. ATCC 27606</name>
    <dbReference type="NCBI Taxonomy" id="1443123"/>
    <lineage>
        <taxon>Bacteria</taxon>
        <taxon>Bacillati</taxon>
        <taxon>Bacillota</taxon>
        <taxon>Clostridia</taxon>
        <taxon>Eubacteriales</taxon>
        <taxon>Clostridiaceae</taxon>
        <taxon>Clostridium</taxon>
    </lineage>
</organism>
<evidence type="ECO:0000313" key="2">
    <source>
        <dbReference type="Proteomes" id="UP000027770"/>
    </source>
</evidence>
<keyword evidence="2" id="KW-1185">Reference proteome</keyword>
<gene>
    <name evidence="1" type="ORF">Z959_05985</name>
</gene>
<sequence length="130" mass="15124">MSIISRKRIINIKKELEKKIGKEEYTRFIIRAKNGLFLIDLTKKPIYSHIKKEIPGLEIEDCLNCNMEDIIVAGDGTMEPVIICMDMPDDEEIEKAIRKVKADNTKESKLNFEDVSTEELIKIVDYYENQ</sequence>